<gene>
    <name evidence="1" type="ORF">Lmac_0962</name>
</gene>
<sequence length="88" mass="10278">MEKIHTEASLELVLKNCSTIMHETNRMDATQLMTDILVILRDLSLLLQSHRNNFFPLSIELLEVDEVTFDWPEVKISTQQPSLHFIRV</sequence>
<dbReference type="AlphaFoldDB" id="A0A0W0W8X7"/>
<evidence type="ECO:0000313" key="1">
    <source>
        <dbReference type="EMBL" id="KTD28793.1"/>
    </source>
</evidence>
<dbReference type="Proteomes" id="UP000054908">
    <property type="component" value="Unassembled WGS sequence"/>
</dbReference>
<keyword evidence="2" id="KW-1185">Reference proteome</keyword>
<organism evidence="1 2">
    <name type="scientific">Legionella maceachernii</name>
    <dbReference type="NCBI Taxonomy" id="466"/>
    <lineage>
        <taxon>Bacteria</taxon>
        <taxon>Pseudomonadati</taxon>
        <taxon>Pseudomonadota</taxon>
        <taxon>Gammaproteobacteria</taxon>
        <taxon>Legionellales</taxon>
        <taxon>Legionellaceae</taxon>
        <taxon>Legionella</taxon>
    </lineage>
</organism>
<name>A0A0W0W8X7_9GAMM</name>
<dbReference type="STRING" id="466.Lmac_0962"/>
<protein>
    <submittedName>
        <fullName evidence="1">Uncharacterized protein</fullName>
    </submittedName>
</protein>
<reference evidence="1 2" key="1">
    <citation type="submission" date="2015-11" db="EMBL/GenBank/DDBJ databases">
        <title>Genomic analysis of 38 Legionella species identifies large and diverse effector repertoires.</title>
        <authorList>
            <person name="Burstein D."/>
            <person name="Amaro F."/>
            <person name="Zusman T."/>
            <person name="Lifshitz Z."/>
            <person name="Cohen O."/>
            <person name="Gilbert J.A."/>
            <person name="Pupko T."/>
            <person name="Shuman H.A."/>
            <person name="Segal G."/>
        </authorList>
    </citation>
    <scope>NUCLEOTIDE SEQUENCE [LARGE SCALE GENOMIC DNA]</scope>
    <source>
        <strain evidence="1 2">PX-1-G2-E2</strain>
    </source>
</reference>
<proteinExistence type="predicted"/>
<dbReference type="RefSeq" id="WP_058451766.1">
    <property type="nucleotide sequence ID" value="NZ_CAAAIB010000011.1"/>
</dbReference>
<comment type="caution">
    <text evidence="1">The sequence shown here is derived from an EMBL/GenBank/DDBJ whole genome shotgun (WGS) entry which is preliminary data.</text>
</comment>
<accession>A0A0W0W8X7</accession>
<dbReference type="EMBL" id="LNYL01000025">
    <property type="protein sequence ID" value="KTD28793.1"/>
    <property type="molecule type" value="Genomic_DNA"/>
</dbReference>
<dbReference type="PATRIC" id="fig|466.6.peg.1025"/>
<evidence type="ECO:0000313" key="2">
    <source>
        <dbReference type="Proteomes" id="UP000054908"/>
    </source>
</evidence>